<dbReference type="RefSeq" id="WP_347240576.1">
    <property type="nucleotide sequence ID" value="NZ_JAMPLM010000029.1"/>
</dbReference>
<sequence length="223" mass="24100">MRLVKIGTENGSALCSPQQISDFTTDSFTQDTAMASAPIRFSQFNASLNRNAEGQLVSDLSTPNNAQVKAVAETIQRVNPDVLLINEFDYVTANPLQPVQLLQQNYLSVSQNGATPVEYPYAYIAPSNTGVASGFDLNNNGAAVTTPGAPGYGDDAYGFGNFPGQFGMLLLSKYPIDTANVRTFQNFRWRDLPGNLLTNDPTVDKPATAVKKNLGGFYTAEER</sequence>
<dbReference type="Gene3D" id="3.60.10.10">
    <property type="entry name" value="Endonuclease/exonuclease/phosphatase"/>
    <property type="match status" value="1"/>
</dbReference>
<dbReference type="SUPFAM" id="SSF56219">
    <property type="entry name" value="DNase I-like"/>
    <property type="match status" value="1"/>
</dbReference>
<protein>
    <submittedName>
        <fullName evidence="2">Endonuclease/exonuclease/phosphatase family protein</fullName>
    </submittedName>
</protein>
<gene>
    <name evidence="2" type="ORF">NDI38_22465</name>
</gene>
<name>A0ABV0KS52_9CYAN</name>
<evidence type="ECO:0000313" key="2">
    <source>
        <dbReference type="EMBL" id="MEP1061200.1"/>
    </source>
</evidence>
<organism evidence="2 3">
    <name type="scientific">Stenomitos frigidus AS-A4</name>
    <dbReference type="NCBI Taxonomy" id="2933935"/>
    <lineage>
        <taxon>Bacteria</taxon>
        <taxon>Bacillati</taxon>
        <taxon>Cyanobacteriota</taxon>
        <taxon>Cyanophyceae</taxon>
        <taxon>Leptolyngbyales</taxon>
        <taxon>Leptolyngbyaceae</taxon>
        <taxon>Stenomitos</taxon>
    </lineage>
</organism>
<feature type="domain" description="Endonuclease/exonuclease/phosphatase" evidence="1">
    <location>
        <begin position="61"/>
        <end position="207"/>
    </location>
</feature>
<dbReference type="InterPro" id="IPR005135">
    <property type="entry name" value="Endo/exonuclease/phosphatase"/>
</dbReference>
<keyword evidence="2" id="KW-0255">Endonuclease</keyword>
<dbReference type="EMBL" id="JAMPLM010000029">
    <property type="protein sequence ID" value="MEP1061200.1"/>
    <property type="molecule type" value="Genomic_DNA"/>
</dbReference>
<keyword evidence="2" id="KW-0378">Hydrolase</keyword>
<dbReference type="Proteomes" id="UP001476950">
    <property type="component" value="Unassembled WGS sequence"/>
</dbReference>
<keyword evidence="2" id="KW-0540">Nuclease</keyword>
<dbReference type="GO" id="GO:0004519">
    <property type="term" value="F:endonuclease activity"/>
    <property type="evidence" value="ECO:0007669"/>
    <property type="project" value="UniProtKB-KW"/>
</dbReference>
<reference evidence="2 3" key="1">
    <citation type="submission" date="2022-04" db="EMBL/GenBank/DDBJ databases">
        <title>Positive selection, recombination, and allopatry shape intraspecific diversity of widespread and dominant cyanobacteria.</title>
        <authorList>
            <person name="Wei J."/>
            <person name="Shu W."/>
            <person name="Hu C."/>
        </authorList>
    </citation>
    <scope>NUCLEOTIDE SEQUENCE [LARGE SCALE GENOMIC DNA]</scope>
    <source>
        <strain evidence="2 3">AS-A4</strain>
    </source>
</reference>
<evidence type="ECO:0000313" key="3">
    <source>
        <dbReference type="Proteomes" id="UP001476950"/>
    </source>
</evidence>
<keyword evidence="3" id="KW-1185">Reference proteome</keyword>
<accession>A0ABV0KS52</accession>
<proteinExistence type="predicted"/>
<evidence type="ECO:0000259" key="1">
    <source>
        <dbReference type="Pfam" id="PF03372"/>
    </source>
</evidence>
<dbReference type="Pfam" id="PF03372">
    <property type="entry name" value="Exo_endo_phos"/>
    <property type="match status" value="1"/>
</dbReference>
<comment type="caution">
    <text evidence="2">The sequence shown here is derived from an EMBL/GenBank/DDBJ whole genome shotgun (WGS) entry which is preliminary data.</text>
</comment>
<dbReference type="InterPro" id="IPR036691">
    <property type="entry name" value="Endo/exonu/phosph_ase_sf"/>
</dbReference>